<dbReference type="PROSITE" id="PS50293">
    <property type="entry name" value="TPR_REGION"/>
    <property type="match status" value="5"/>
</dbReference>
<dbReference type="SMART" id="SM00228">
    <property type="entry name" value="PDZ"/>
    <property type="match status" value="1"/>
</dbReference>
<dbReference type="PROSITE" id="PS50005">
    <property type="entry name" value="TPR"/>
    <property type="match status" value="6"/>
</dbReference>
<organism evidence="6 7">
    <name type="scientific">Candidatus Desantisbacteria bacterium CG_4_10_14_0_8_um_filter_48_22</name>
    <dbReference type="NCBI Taxonomy" id="1974543"/>
    <lineage>
        <taxon>Bacteria</taxon>
        <taxon>Candidatus Desantisiibacteriota</taxon>
    </lineage>
</organism>
<dbReference type="InterPro" id="IPR050498">
    <property type="entry name" value="Ycf3"/>
</dbReference>
<feature type="domain" description="PDZ" evidence="5">
    <location>
        <begin position="170"/>
        <end position="261"/>
    </location>
</feature>
<evidence type="ECO:0000256" key="4">
    <source>
        <dbReference type="SAM" id="SignalP"/>
    </source>
</evidence>
<dbReference type="PROSITE" id="PS50106">
    <property type="entry name" value="PDZ"/>
    <property type="match status" value="1"/>
</dbReference>
<dbReference type="Proteomes" id="UP000229307">
    <property type="component" value="Unassembled WGS sequence"/>
</dbReference>
<evidence type="ECO:0000256" key="3">
    <source>
        <dbReference type="PROSITE-ProRule" id="PRU00339"/>
    </source>
</evidence>
<feature type="repeat" description="TPR" evidence="3">
    <location>
        <begin position="363"/>
        <end position="396"/>
    </location>
</feature>
<dbReference type="Pfam" id="PF13180">
    <property type="entry name" value="PDZ_2"/>
    <property type="match status" value="1"/>
</dbReference>
<dbReference type="PANTHER" id="PTHR44858">
    <property type="entry name" value="TETRATRICOPEPTIDE REPEAT PROTEIN 6"/>
    <property type="match status" value="1"/>
</dbReference>
<evidence type="ECO:0000259" key="5">
    <source>
        <dbReference type="PROSITE" id="PS50106"/>
    </source>
</evidence>
<dbReference type="SUPFAM" id="SSF48452">
    <property type="entry name" value="TPR-like"/>
    <property type="match status" value="1"/>
</dbReference>
<sequence>MKKFFIPLFLVLWLAGGVWAVNAEEQKTAAAVLDLEAKEGISQGVASTISDYLRIQLVNTDKFAIITRENMESVLKEQQFQLSGAVDQAKIVEIGKLLGVQKMFTGSVGKVGDIYLVNLKIVDVQSGKIEKAETEECADCKEEGLLGSIKAAVNRIAGLKAGYDRSGIAQTAGSQKKEGWLGVSMGSIDDKTVKQLNLPGKTGALILEVFSSSPAEKAGLEPNDVVIGFGGRPIASYPELVSAVEMKTPGEKVEARVIHYGYERTLNIIIGDKEDGKKVRMEHYTKAIEKDPGDSLSYYNRGREYFNRDDYMRAEKDFGKAIELSPKTDYFYNMRGYTYLRLRLYKDALNDFTKAIEVNPKYSTAFIYRGHTYILLGNMESAVNDFSKAIAFDPKNYLGFYNRGIVKNQLKRYSDAINDFNKAIELNPNNANIYLDKGNSYYYQGDYNSAIREFSKAVEVKPQYADAYYNRGNTYKAQGQNKNAVDDYNAALRINPEFANACFNLGVVYEKSKMASVACDNYFQAGLLYLKQGDKTRALNCMDAMKRVDARSPLISKLYDKIYSGK</sequence>
<dbReference type="Gene3D" id="1.25.40.10">
    <property type="entry name" value="Tetratricopeptide repeat domain"/>
    <property type="match status" value="3"/>
</dbReference>
<dbReference type="Pfam" id="PF13414">
    <property type="entry name" value="TPR_11"/>
    <property type="match status" value="1"/>
</dbReference>
<dbReference type="Pfam" id="PF03783">
    <property type="entry name" value="CsgG"/>
    <property type="match status" value="1"/>
</dbReference>
<reference evidence="7" key="1">
    <citation type="submission" date="2017-09" db="EMBL/GenBank/DDBJ databases">
        <title>Depth-based differentiation of microbial function through sediment-hosted aquifers and enrichment of novel symbionts in the deep terrestrial subsurface.</title>
        <authorList>
            <person name="Probst A.J."/>
            <person name="Ladd B."/>
            <person name="Jarett J.K."/>
            <person name="Geller-Mcgrath D.E."/>
            <person name="Sieber C.M.K."/>
            <person name="Emerson J.B."/>
            <person name="Anantharaman K."/>
            <person name="Thomas B.C."/>
            <person name="Malmstrom R."/>
            <person name="Stieglmeier M."/>
            <person name="Klingl A."/>
            <person name="Woyke T."/>
            <person name="Ryan C.M."/>
            <person name="Banfield J.F."/>
        </authorList>
    </citation>
    <scope>NUCLEOTIDE SEQUENCE [LARGE SCALE GENOMIC DNA]</scope>
</reference>
<keyword evidence="2 3" id="KW-0802">TPR repeat</keyword>
<feature type="repeat" description="TPR" evidence="3">
    <location>
        <begin position="465"/>
        <end position="498"/>
    </location>
</feature>
<evidence type="ECO:0000256" key="2">
    <source>
        <dbReference type="ARBA" id="ARBA00022803"/>
    </source>
</evidence>
<dbReference type="InterPro" id="IPR036034">
    <property type="entry name" value="PDZ_sf"/>
</dbReference>
<feature type="signal peptide" evidence="4">
    <location>
        <begin position="1"/>
        <end position="20"/>
    </location>
</feature>
<name>A0A2M7SDZ3_9BACT</name>
<keyword evidence="4" id="KW-0732">Signal</keyword>
<dbReference type="SMART" id="SM00028">
    <property type="entry name" value="TPR"/>
    <property type="match status" value="6"/>
</dbReference>
<evidence type="ECO:0000256" key="1">
    <source>
        <dbReference type="ARBA" id="ARBA00022737"/>
    </source>
</evidence>
<dbReference type="Gene3D" id="3.40.50.10610">
    <property type="entry name" value="ABC-type transport auxiliary lipoprotein component"/>
    <property type="match status" value="1"/>
</dbReference>
<feature type="repeat" description="TPR" evidence="3">
    <location>
        <begin position="295"/>
        <end position="328"/>
    </location>
</feature>
<accession>A0A2M7SDZ3</accession>
<comment type="caution">
    <text evidence="6">The sequence shown here is derived from an EMBL/GenBank/DDBJ whole genome shotgun (WGS) entry which is preliminary data.</text>
</comment>
<dbReference type="CDD" id="cd06779">
    <property type="entry name" value="cpPDZ_Deg_HtrA-like"/>
    <property type="match status" value="1"/>
</dbReference>
<feature type="repeat" description="TPR" evidence="3">
    <location>
        <begin position="431"/>
        <end position="464"/>
    </location>
</feature>
<evidence type="ECO:0000313" key="6">
    <source>
        <dbReference type="EMBL" id="PIZ17523.1"/>
    </source>
</evidence>
<evidence type="ECO:0000313" key="7">
    <source>
        <dbReference type="Proteomes" id="UP000229307"/>
    </source>
</evidence>
<gene>
    <name evidence="6" type="ORF">COY52_04195</name>
</gene>
<dbReference type="InterPro" id="IPR001478">
    <property type="entry name" value="PDZ"/>
</dbReference>
<dbReference type="InterPro" id="IPR005534">
    <property type="entry name" value="Curli_assmbl/transp-comp_CsgG"/>
</dbReference>
<proteinExistence type="predicted"/>
<dbReference type="EMBL" id="PFMR01000109">
    <property type="protein sequence ID" value="PIZ17523.1"/>
    <property type="molecule type" value="Genomic_DNA"/>
</dbReference>
<dbReference type="Pfam" id="PF13431">
    <property type="entry name" value="TPR_17"/>
    <property type="match status" value="1"/>
</dbReference>
<dbReference type="AlphaFoldDB" id="A0A2M7SDZ3"/>
<feature type="repeat" description="TPR" evidence="3">
    <location>
        <begin position="397"/>
        <end position="430"/>
    </location>
</feature>
<feature type="chain" id="PRO_5014727827" description="PDZ domain-containing protein" evidence="4">
    <location>
        <begin position="21"/>
        <end position="566"/>
    </location>
</feature>
<dbReference type="Pfam" id="PF00515">
    <property type="entry name" value="TPR_1"/>
    <property type="match status" value="1"/>
</dbReference>
<feature type="repeat" description="TPR" evidence="3">
    <location>
        <begin position="329"/>
        <end position="362"/>
    </location>
</feature>
<dbReference type="Pfam" id="PF13432">
    <property type="entry name" value="TPR_16"/>
    <property type="match status" value="1"/>
</dbReference>
<dbReference type="PANTHER" id="PTHR44858:SF1">
    <property type="entry name" value="UDP-N-ACETYLGLUCOSAMINE--PEPTIDE N-ACETYLGLUCOSAMINYLTRANSFERASE SPINDLY-RELATED"/>
    <property type="match status" value="1"/>
</dbReference>
<dbReference type="Gene3D" id="2.30.42.10">
    <property type="match status" value="1"/>
</dbReference>
<dbReference type="GO" id="GO:0030288">
    <property type="term" value="C:outer membrane-bounded periplasmic space"/>
    <property type="evidence" value="ECO:0007669"/>
    <property type="project" value="InterPro"/>
</dbReference>
<protein>
    <recommendedName>
        <fullName evidence="5">PDZ domain-containing protein</fullName>
    </recommendedName>
</protein>
<dbReference type="InterPro" id="IPR019734">
    <property type="entry name" value="TPR_rpt"/>
</dbReference>
<dbReference type="InterPro" id="IPR011990">
    <property type="entry name" value="TPR-like_helical_dom_sf"/>
</dbReference>
<keyword evidence="1" id="KW-0677">Repeat</keyword>
<dbReference type="SUPFAM" id="SSF50156">
    <property type="entry name" value="PDZ domain-like"/>
    <property type="match status" value="1"/>
</dbReference>